<comment type="caution">
    <text evidence="3">The sequence shown here is derived from an EMBL/GenBank/DDBJ whole genome shotgun (WGS) entry which is preliminary data.</text>
</comment>
<dbReference type="GO" id="GO:0005634">
    <property type="term" value="C:nucleus"/>
    <property type="evidence" value="ECO:0007669"/>
    <property type="project" value="TreeGrafter"/>
</dbReference>
<dbReference type="GO" id="GO:0010468">
    <property type="term" value="P:regulation of gene expression"/>
    <property type="evidence" value="ECO:0007669"/>
    <property type="project" value="TreeGrafter"/>
</dbReference>
<name>A0A6A6LW49_HEVBR</name>
<accession>A0A6A6LW49</accession>
<feature type="coiled-coil region" evidence="1">
    <location>
        <begin position="6"/>
        <end position="88"/>
    </location>
</feature>
<dbReference type="AlphaFoldDB" id="A0A6A6LW49"/>
<dbReference type="PANTHER" id="PTHR21736:SF38">
    <property type="entry name" value="PROTEIN OBERON 3"/>
    <property type="match status" value="1"/>
</dbReference>
<dbReference type="EMBL" id="JAAGAX010000008">
    <property type="protein sequence ID" value="KAF2305692.1"/>
    <property type="molecule type" value="Genomic_DNA"/>
</dbReference>
<dbReference type="PRINTS" id="PR01544">
    <property type="entry name" value="ARATH130DUF"/>
</dbReference>
<dbReference type="GO" id="GO:0010078">
    <property type="term" value="P:maintenance of root meristem identity"/>
    <property type="evidence" value="ECO:0007669"/>
    <property type="project" value="TreeGrafter"/>
</dbReference>
<protein>
    <recommendedName>
        <fullName evidence="2">Oberon coiled-coil region domain-containing protein</fullName>
    </recommendedName>
</protein>
<dbReference type="PANTHER" id="PTHR21736">
    <property type="entry name" value="VERNALIZATION-INSENSITIVE PROTEIN 3"/>
    <property type="match status" value="1"/>
</dbReference>
<dbReference type="GO" id="GO:0010492">
    <property type="term" value="P:maintenance of shoot apical meristem identity"/>
    <property type="evidence" value="ECO:0007669"/>
    <property type="project" value="TreeGrafter"/>
</dbReference>
<feature type="domain" description="Oberon coiled-coil region" evidence="2">
    <location>
        <begin position="1"/>
        <end position="79"/>
    </location>
</feature>
<evidence type="ECO:0000256" key="1">
    <source>
        <dbReference type="SAM" id="Coils"/>
    </source>
</evidence>
<keyword evidence="1" id="KW-0175">Coiled coil</keyword>
<dbReference type="Pfam" id="PF16312">
    <property type="entry name" value="Oberon_cc"/>
    <property type="match status" value="1"/>
</dbReference>
<sequence length="105" mass="12362">MFQSKADEAQREAEGYRRMIRANSEKLEEEYAEKLAKLCLQETEERRRKKLEELKALENSHSDYYNMKLRMQAEIAGLLERMEATKQQWVTSNVTKMGACAQKGR</sequence>
<evidence type="ECO:0000259" key="2">
    <source>
        <dbReference type="Pfam" id="PF16312"/>
    </source>
</evidence>
<organism evidence="3 4">
    <name type="scientific">Hevea brasiliensis</name>
    <name type="common">Para rubber tree</name>
    <name type="synonym">Siphonia brasiliensis</name>
    <dbReference type="NCBI Taxonomy" id="3981"/>
    <lineage>
        <taxon>Eukaryota</taxon>
        <taxon>Viridiplantae</taxon>
        <taxon>Streptophyta</taxon>
        <taxon>Embryophyta</taxon>
        <taxon>Tracheophyta</taxon>
        <taxon>Spermatophyta</taxon>
        <taxon>Magnoliopsida</taxon>
        <taxon>eudicotyledons</taxon>
        <taxon>Gunneridae</taxon>
        <taxon>Pentapetalae</taxon>
        <taxon>rosids</taxon>
        <taxon>fabids</taxon>
        <taxon>Malpighiales</taxon>
        <taxon>Euphorbiaceae</taxon>
        <taxon>Crotonoideae</taxon>
        <taxon>Micrandreae</taxon>
        <taxon>Hevea</taxon>
    </lineage>
</organism>
<dbReference type="GO" id="GO:0010071">
    <property type="term" value="P:root meristem specification"/>
    <property type="evidence" value="ECO:0007669"/>
    <property type="project" value="TreeGrafter"/>
</dbReference>
<dbReference type="Proteomes" id="UP000467840">
    <property type="component" value="Chromosome 9"/>
</dbReference>
<reference evidence="3 4" key="1">
    <citation type="journal article" date="2020" name="Mol. Plant">
        <title>The Chromosome-Based Rubber Tree Genome Provides New Insights into Spurge Genome Evolution and Rubber Biosynthesis.</title>
        <authorList>
            <person name="Liu J."/>
            <person name="Shi C."/>
            <person name="Shi C.C."/>
            <person name="Li W."/>
            <person name="Zhang Q.J."/>
            <person name="Zhang Y."/>
            <person name="Li K."/>
            <person name="Lu H.F."/>
            <person name="Shi C."/>
            <person name="Zhu S.T."/>
            <person name="Xiao Z.Y."/>
            <person name="Nan H."/>
            <person name="Yue Y."/>
            <person name="Zhu X.G."/>
            <person name="Wu Y."/>
            <person name="Hong X.N."/>
            <person name="Fan G.Y."/>
            <person name="Tong Y."/>
            <person name="Zhang D."/>
            <person name="Mao C.L."/>
            <person name="Liu Y.L."/>
            <person name="Hao S.J."/>
            <person name="Liu W.Q."/>
            <person name="Lv M.Q."/>
            <person name="Zhang H.B."/>
            <person name="Liu Y."/>
            <person name="Hu-Tang G.R."/>
            <person name="Wang J.P."/>
            <person name="Wang J.H."/>
            <person name="Sun Y.H."/>
            <person name="Ni S.B."/>
            <person name="Chen W.B."/>
            <person name="Zhang X.C."/>
            <person name="Jiao Y.N."/>
            <person name="Eichler E.E."/>
            <person name="Li G.H."/>
            <person name="Liu X."/>
            <person name="Gao L.Z."/>
        </authorList>
    </citation>
    <scope>NUCLEOTIDE SEQUENCE [LARGE SCALE GENOMIC DNA]</scope>
    <source>
        <strain evidence="4">cv. GT1</strain>
        <tissue evidence="3">Leaf</tissue>
    </source>
</reference>
<evidence type="ECO:0000313" key="3">
    <source>
        <dbReference type="EMBL" id="KAF2305692.1"/>
    </source>
</evidence>
<keyword evidence="4" id="KW-1185">Reference proteome</keyword>
<proteinExistence type="predicted"/>
<dbReference type="InterPro" id="IPR004082">
    <property type="entry name" value="OBERON"/>
</dbReference>
<dbReference type="InterPro" id="IPR032535">
    <property type="entry name" value="Oberon_CC"/>
</dbReference>
<gene>
    <name evidence="3" type="ORF">GH714_007589</name>
</gene>
<evidence type="ECO:0000313" key="4">
    <source>
        <dbReference type="Proteomes" id="UP000467840"/>
    </source>
</evidence>